<dbReference type="Proteomes" id="UP000762676">
    <property type="component" value="Unassembled WGS sequence"/>
</dbReference>
<evidence type="ECO:0000313" key="1">
    <source>
        <dbReference type="EMBL" id="GFR99296.1"/>
    </source>
</evidence>
<reference evidence="1 2" key="1">
    <citation type="journal article" date="2021" name="Elife">
        <title>Chloroplast acquisition without the gene transfer in kleptoplastic sea slugs, Plakobranchus ocellatus.</title>
        <authorList>
            <person name="Maeda T."/>
            <person name="Takahashi S."/>
            <person name="Yoshida T."/>
            <person name="Shimamura S."/>
            <person name="Takaki Y."/>
            <person name="Nagai Y."/>
            <person name="Toyoda A."/>
            <person name="Suzuki Y."/>
            <person name="Arimoto A."/>
            <person name="Ishii H."/>
            <person name="Satoh N."/>
            <person name="Nishiyama T."/>
            <person name="Hasebe M."/>
            <person name="Maruyama T."/>
            <person name="Minagawa J."/>
            <person name="Obokata J."/>
            <person name="Shigenobu S."/>
        </authorList>
    </citation>
    <scope>NUCLEOTIDE SEQUENCE [LARGE SCALE GENOMIC DNA]</scope>
</reference>
<protein>
    <submittedName>
        <fullName evidence="1">Uncharacterized protein</fullName>
    </submittedName>
</protein>
<keyword evidence="2" id="KW-1185">Reference proteome</keyword>
<dbReference type="EMBL" id="BMAT01009132">
    <property type="protein sequence ID" value="GFR99296.1"/>
    <property type="molecule type" value="Genomic_DNA"/>
</dbReference>
<comment type="caution">
    <text evidence="1">The sequence shown here is derived from an EMBL/GenBank/DDBJ whole genome shotgun (WGS) entry which is preliminary data.</text>
</comment>
<gene>
    <name evidence="1" type="ORF">ElyMa_004524700</name>
</gene>
<accession>A0AAV4HN33</accession>
<proteinExistence type="predicted"/>
<name>A0AAV4HN33_9GAST</name>
<dbReference type="AlphaFoldDB" id="A0AAV4HN33"/>
<organism evidence="1 2">
    <name type="scientific">Elysia marginata</name>
    <dbReference type="NCBI Taxonomy" id="1093978"/>
    <lineage>
        <taxon>Eukaryota</taxon>
        <taxon>Metazoa</taxon>
        <taxon>Spiralia</taxon>
        <taxon>Lophotrochozoa</taxon>
        <taxon>Mollusca</taxon>
        <taxon>Gastropoda</taxon>
        <taxon>Heterobranchia</taxon>
        <taxon>Euthyneura</taxon>
        <taxon>Panpulmonata</taxon>
        <taxon>Sacoglossa</taxon>
        <taxon>Placobranchoidea</taxon>
        <taxon>Plakobranchidae</taxon>
        <taxon>Elysia</taxon>
    </lineage>
</organism>
<evidence type="ECO:0000313" key="2">
    <source>
        <dbReference type="Proteomes" id="UP000762676"/>
    </source>
</evidence>
<sequence>MDEDASLDLRRVNDAVNAVNNTVKRCVRGPEGTLYVLNQEGGTDRATLNATGEDLYHFYRNDVFEGDESVPGIMSNRFRDDMNLDLFEVENPLFRRGKQRRRDPRVTMSRSLIPGLRSLRATITALIIKAGVVTLTNAMLHSFFTARTCNDPKCLRSMYGDNIPPLLVRHPSWFYYPDEDTGDYLNKAVLYIQEFEKKPSSTECSLCARYHELADEMCNDDVSATLTLAGTPDEFEVNKKIMAMYSMHTIDNFFDFKELKLIKAGKDEGYVVEYSGVIYD</sequence>